<name>A0A2Z4Y612_SUMC1</name>
<evidence type="ECO:0000313" key="3">
    <source>
        <dbReference type="Proteomes" id="UP000262583"/>
    </source>
</evidence>
<feature type="transmembrane region" description="Helical" evidence="1">
    <location>
        <begin position="21"/>
        <end position="40"/>
    </location>
</feature>
<feature type="transmembrane region" description="Helical" evidence="1">
    <location>
        <begin position="96"/>
        <end position="117"/>
    </location>
</feature>
<dbReference type="KEGG" id="schv:BRCON_1870"/>
<reference evidence="2 3" key="1">
    <citation type="submission" date="2018-05" db="EMBL/GenBank/DDBJ databases">
        <title>A metagenomic window into the 2 km-deep terrestrial subsurface aquifer revealed taxonomically and functionally diverse microbial community comprising novel uncultured bacterial lineages.</title>
        <authorList>
            <person name="Kadnikov V.V."/>
            <person name="Mardanov A.V."/>
            <person name="Beletsky A.V."/>
            <person name="Banks D."/>
            <person name="Pimenov N.V."/>
            <person name="Frank Y.A."/>
            <person name="Karnachuk O.V."/>
            <person name="Ravin N.V."/>
        </authorList>
    </citation>
    <scope>NUCLEOTIDE SEQUENCE [LARGE SCALE GENOMIC DNA]</scope>
    <source>
        <strain evidence="2">BY</strain>
    </source>
</reference>
<organism evidence="2 3">
    <name type="scientific">Sumerlaea chitinivorans</name>
    <dbReference type="NCBI Taxonomy" id="2250252"/>
    <lineage>
        <taxon>Bacteria</taxon>
        <taxon>Candidatus Sumerlaeota</taxon>
        <taxon>Candidatus Sumerlaeia</taxon>
        <taxon>Candidatus Sumerlaeales</taxon>
        <taxon>Candidatus Sumerlaeaceae</taxon>
        <taxon>Candidatus Sumerlaea</taxon>
    </lineage>
</organism>
<feature type="transmembrane region" description="Helical" evidence="1">
    <location>
        <begin position="314"/>
        <end position="331"/>
    </location>
</feature>
<protein>
    <recommendedName>
        <fullName evidence="4">Glycosyltransferase RgtA/B/C/D-like domain-containing protein</fullName>
    </recommendedName>
</protein>
<keyword evidence="1" id="KW-0812">Transmembrane</keyword>
<feature type="transmembrane region" description="Helical" evidence="1">
    <location>
        <begin position="150"/>
        <end position="165"/>
    </location>
</feature>
<feature type="transmembrane region" description="Helical" evidence="1">
    <location>
        <begin position="209"/>
        <end position="227"/>
    </location>
</feature>
<feature type="transmembrane region" description="Helical" evidence="1">
    <location>
        <begin position="380"/>
        <end position="397"/>
    </location>
</feature>
<feature type="transmembrane region" description="Helical" evidence="1">
    <location>
        <begin position="70"/>
        <end position="89"/>
    </location>
</feature>
<evidence type="ECO:0000256" key="1">
    <source>
        <dbReference type="SAM" id="Phobius"/>
    </source>
</evidence>
<evidence type="ECO:0000313" key="2">
    <source>
        <dbReference type="EMBL" id="AXA36647.1"/>
    </source>
</evidence>
<dbReference type="AlphaFoldDB" id="A0A2Z4Y612"/>
<accession>A0A2Z4Y612</accession>
<gene>
    <name evidence="2" type="ORF">BRCON_1870</name>
</gene>
<keyword evidence="1" id="KW-1133">Transmembrane helix</keyword>
<feature type="transmembrane region" description="Helical" evidence="1">
    <location>
        <begin position="285"/>
        <end position="307"/>
    </location>
</feature>
<sequence length="567" mass="63506">MLSVEKRDYPMKRFRIDARDFVYGGVLVFATVALRLAFGWPTTDDAYITFRYADNLAHGRGFVFNVGERVLGTTTPFFTMLMAVASILFGTPRLPLVANVVSLASDSVTAIFVYMLARAVWRHRVIGLACGLMFAMVPDNVVLSTLGMESPFFTMLVVVGVWGALTNRQGLAYGCTSLATLTRPEGVLLWFFLTAALYAKRVPIRWRTVAIAAVPVAAWAIFAWLYFGSVIPNSVRAKSVAYSSFDWNGDWLDRVIQRALYWPNGMNMLNYFSGFFSKSHAKADYLYLTFAAALPIFVLLGMGVAELKRYGREWLVMPAFVATLAIGYAFADTLFFGWYILPVAPFTVLCLVAGVRYLARLQAELVPLCREWRWLRPAKLSVIGAFFLVANQAYFWHEVNETLKLESILPSQMQLGFIPPTRELAYAEAAKRLAPRIQPGSRDRVLTAEVGIIAFYLPHARVYDTFGLVTPAAVEYYKRDKKANNAIVDPVIEILRPDFIVCLEDWFASRRSPWFNERFRYVTKTHASGWGKGTVYVYERVADIGAATAKSGNSVASDKILSAAGTR</sequence>
<feature type="transmembrane region" description="Helical" evidence="1">
    <location>
        <begin position="337"/>
        <end position="359"/>
    </location>
</feature>
<evidence type="ECO:0008006" key="4">
    <source>
        <dbReference type="Google" id="ProtNLM"/>
    </source>
</evidence>
<keyword evidence="1" id="KW-0472">Membrane</keyword>
<proteinExistence type="predicted"/>
<dbReference type="Proteomes" id="UP000262583">
    <property type="component" value="Chromosome"/>
</dbReference>
<dbReference type="EMBL" id="CP030759">
    <property type="protein sequence ID" value="AXA36647.1"/>
    <property type="molecule type" value="Genomic_DNA"/>
</dbReference>